<dbReference type="EMBL" id="SMRT01000018">
    <property type="protein sequence ID" value="TDF92951.1"/>
    <property type="molecule type" value="Genomic_DNA"/>
</dbReference>
<proteinExistence type="predicted"/>
<evidence type="ECO:0000313" key="4">
    <source>
        <dbReference type="EMBL" id="TDF92951.1"/>
    </source>
</evidence>
<dbReference type="InterPro" id="IPR041698">
    <property type="entry name" value="Methyltransf_25"/>
</dbReference>
<accession>A0A4R5KCG5</accession>
<keyword evidence="5" id="KW-1185">Reference proteome</keyword>
<dbReference type="InterPro" id="IPR029063">
    <property type="entry name" value="SAM-dependent_MTases_sf"/>
</dbReference>
<dbReference type="GO" id="GO:0008168">
    <property type="term" value="F:methyltransferase activity"/>
    <property type="evidence" value="ECO:0007669"/>
    <property type="project" value="UniProtKB-KW"/>
</dbReference>
<evidence type="ECO:0000256" key="2">
    <source>
        <dbReference type="ARBA" id="ARBA00022679"/>
    </source>
</evidence>
<name>A0A4R5KCG5_9BACL</name>
<dbReference type="CDD" id="cd02440">
    <property type="entry name" value="AdoMet_MTases"/>
    <property type="match status" value="1"/>
</dbReference>
<dbReference type="Proteomes" id="UP000295636">
    <property type="component" value="Unassembled WGS sequence"/>
</dbReference>
<dbReference type="PANTHER" id="PTHR44942:SF4">
    <property type="entry name" value="METHYLTRANSFERASE TYPE 11 DOMAIN-CONTAINING PROTEIN"/>
    <property type="match status" value="1"/>
</dbReference>
<reference evidence="4 5" key="1">
    <citation type="submission" date="2019-03" db="EMBL/GenBank/DDBJ databases">
        <title>This is whole genome sequence of Paenibacillus sp MS74 strain.</title>
        <authorList>
            <person name="Trinh H.N."/>
        </authorList>
    </citation>
    <scope>NUCLEOTIDE SEQUENCE [LARGE SCALE GENOMIC DNA]</scope>
    <source>
        <strain evidence="4 5">MS74</strain>
    </source>
</reference>
<evidence type="ECO:0000259" key="3">
    <source>
        <dbReference type="Pfam" id="PF13649"/>
    </source>
</evidence>
<protein>
    <submittedName>
        <fullName evidence="4">Class I SAM-dependent methyltransferase</fullName>
    </submittedName>
</protein>
<keyword evidence="2 4" id="KW-0808">Transferase</keyword>
<dbReference type="RefSeq" id="WP_133234496.1">
    <property type="nucleotide sequence ID" value="NZ_SMRT01000018.1"/>
</dbReference>
<dbReference type="InterPro" id="IPR051052">
    <property type="entry name" value="Diverse_substrate_MTase"/>
</dbReference>
<evidence type="ECO:0000313" key="5">
    <source>
        <dbReference type="Proteomes" id="UP000295636"/>
    </source>
</evidence>
<comment type="caution">
    <text evidence="4">The sequence shown here is derived from an EMBL/GenBank/DDBJ whole genome shotgun (WGS) entry which is preliminary data.</text>
</comment>
<organism evidence="4 5">
    <name type="scientific">Paenibacillus piri</name>
    <dbReference type="NCBI Taxonomy" id="2547395"/>
    <lineage>
        <taxon>Bacteria</taxon>
        <taxon>Bacillati</taxon>
        <taxon>Bacillota</taxon>
        <taxon>Bacilli</taxon>
        <taxon>Bacillales</taxon>
        <taxon>Paenibacillaceae</taxon>
        <taxon>Paenibacillus</taxon>
    </lineage>
</organism>
<dbReference type="GO" id="GO:0032259">
    <property type="term" value="P:methylation"/>
    <property type="evidence" value="ECO:0007669"/>
    <property type="project" value="UniProtKB-KW"/>
</dbReference>
<feature type="domain" description="Methyltransferase" evidence="3">
    <location>
        <begin position="41"/>
        <end position="134"/>
    </location>
</feature>
<dbReference type="SUPFAM" id="SSF53335">
    <property type="entry name" value="S-adenosyl-L-methionine-dependent methyltransferases"/>
    <property type="match status" value="1"/>
</dbReference>
<evidence type="ECO:0000256" key="1">
    <source>
        <dbReference type="ARBA" id="ARBA00022603"/>
    </source>
</evidence>
<dbReference type="PANTHER" id="PTHR44942">
    <property type="entry name" value="METHYLTRANSF_11 DOMAIN-CONTAINING PROTEIN"/>
    <property type="match status" value="1"/>
</dbReference>
<dbReference type="Pfam" id="PF13649">
    <property type="entry name" value="Methyltransf_25"/>
    <property type="match status" value="1"/>
</dbReference>
<dbReference type="OrthoDB" id="9804312at2"/>
<gene>
    <name evidence="4" type="ORF">E1757_28130</name>
</gene>
<dbReference type="Gene3D" id="3.40.50.150">
    <property type="entry name" value="Vaccinia Virus protein VP39"/>
    <property type="match status" value="1"/>
</dbReference>
<sequence>MSWDEAYINGSFRDMWDLSYPSQELVAFIATINFPKESVGLDVGCGAGREAVFLAQHGLNMIGVDLSAEALRIAAERAKEAGVQVDWRHGNVLDLPVEDQSVDFVNDRGCFHSIAEEERGQFAREIARILKPGGMMLLRGCREKKEEGHFVPVTGQAIDRYFGKYFDRGELFPIQMVTGIGFSREGMKGNLVVLKKSE</sequence>
<dbReference type="AlphaFoldDB" id="A0A4R5KCG5"/>
<keyword evidence="1 4" id="KW-0489">Methyltransferase</keyword>